<name>A0A8J2TJS3_9BACI</name>
<dbReference type="AlphaFoldDB" id="A0A8J2TJS3"/>
<evidence type="ECO:0000256" key="1">
    <source>
        <dbReference type="ARBA" id="ARBA00005953"/>
    </source>
</evidence>
<dbReference type="PANTHER" id="PTHR31793:SF27">
    <property type="entry name" value="NOVEL THIOESTERASE SUPERFAMILY DOMAIN AND SAPOSIN A-TYPE DOMAIN CONTAINING PROTEIN (0610012H03RIK)"/>
    <property type="match status" value="1"/>
</dbReference>
<dbReference type="PROSITE" id="PS01328">
    <property type="entry name" value="4HBCOA_THIOESTERASE"/>
    <property type="match status" value="1"/>
</dbReference>
<gene>
    <name evidence="3" type="ORF">GCM10010978_17090</name>
</gene>
<comment type="similarity">
    <text evidence="1">Belongs to the 4-hydroxybenzoyl-CoA thioesterase family.</text>
</comment>
<evidence type="ECO:0000313" key="4">
    <source>
        <dbReference type="Proteomes" id="UP000602050"/>
    </source>
</evidence>
<reference evidence="3" key="1">
    <citation type="journal article" date="2014" name="Int. J. Syst. Evol. Microbiol.">
        <title>Complete genome sequence of Corynebacterium casei LMG S-19264T (=DSM 44701T), isolated from a smear-ripened cheese.</title>
        <authorList>
            <consortium name="US DOE Joint Genome Institute (JGI-PGF)"/>
            <person name="Walter F."/>
            <person name="Albersmeier A."/>
            <person name="Kalinowski J."/>
            <person name="Ruckert C."/>
        </authorList>
    </citation>
    <scope>NUCLEOTIDE SEQUENCE</scope>
    <source>
        <strain evidence="3">CGMCC 1.12360</strain>
    </source>
</reference>
<proteinExistence type="inferred from homology"/>
<dbReference type="PIRSF" id="PIRSF003230">
    <property type="entry name" value="YbgC"/>
    <property type="match status" value="1"/>
</dbReference>
<dbReference type="Pfam" id="PF13279">
    <property type="entry name" value="4HBT_2"/>
    <property type="match status" value="1"/>
</dbReference>
<dbReference type="InterPro" id="IPR029069">
    <property type="entry name" value="HotDog_dom_sf"/>
</dbReference>
<keyword evidence="4" id="KW-1185">Reference proteome</keyword>
<dbReference type="Gene3D" id="3.10.129.10">
    <property type="entry name" value="Hotdog Thioesterase"/>
    <property type="match status" value="1"/>
</dbReference>
<protein>
    <recommendedName>
        <fullName evidence="5">Acyl-CoA thioester hydrolase</fullName>
    </recommendedName>
</protein>
<dbReference type="RefSeq" id="WP_188391975.1">
    <property type="nucleotide sequence ID" value="NZ_BMEV01000027.1"/>
</dbReference>
<dbReference type="InterPro" id="IPR006684">
    <property type="entry name" value="YbgC/YbaW"/>
</dbReference>
<reference evidence="3" key="2">
    <citation type="submission" date="2020-09" db="EMBL/GenBank/DDBJ databases">
        <authorList>
            <person name="Sun Q."/>
            <person name="Zhou Y."/>
        </authorList>
    </citation>
    <scope>NUCLEOTIDE SEQUENCE</scope>
    <source>
        <strain evidence="3">CGMCC 1.12360</strain>
    </source>
</reference>
<dbReference type="SUPFAM" id="SSF54637">
    <property type="entry name" value="Thioesterase/thiol ester dehydrase-isomerase"/>
    <property type="match status" value="1"/>
</dbReference>
<dbReference type="InterPro" id="IPR050563">
    <property type="entry name" value="4-hydroxybenzoyl-CoA_TE"/>
</dbReference>
<dbReference type="NCBIfam" id="TIGR00051">
    <property type="entry name" value="YbgC/FadM family acyl-CoA thioesterase"/>
    <property type="match status" value="1"/>
</dbReference>
<dbReference type="PANTHER" id="PTHR31793">
    <property type="entry name" value="4-HYDROXYBENZOYL-COA THIOESTERASE FAMILY MEMBER"/>
    <property type="match status" value="1"/>
</dbReference>
<dbReference type="Proteomes" id="UP000602050">
    <property type="component" value="Unassembled WGS sequence"/>
</dbReference>
<accession>A0A8J2TJS3</accession>
<sequence length="157" mass="18526">MSDYWHQHNLRVQYKDTDQMGVVHHGNYITWFEVARIEWMRNSGMNYRHMEELGLLLPVLDVNVSYIKSAKFDDCVALFTKVASFSPVRLEFYYEARKITEEEFHKKGEGIKEPFGDLLAKGTTKHMWVNQDFKPARLHKVAPEILQMLEKTARVPH</sequence>
<dbReference type="GO" id="GO:0047617">
    <property type="term" value="F:fatty acyl-CoA hydrolase activity"/>
    <property type="evidence" value="ECO:0007669"/>
    <property type="project" value="TreeGrafter"/>
</dbReference>
<comment type="caution">
    <text evidence="3">The sequence shown here is derived from an EMBL/GenBank/DDBJ whole genome shotgun (WGS) entry which is preliminary data.</text>
</comment>
<dbReference type="CDD" id="cd00586">
    <property type="entry name" value="4HBT"/>
    <property type="match status" value="1"/>
</dbReference>
<evidence type="ECO:0000256" key="2">
    <source>
        <dbReference type="ARBA" id="ARBA00022801"/>
    </source>
</evidence>
<organism evidence="3 4">
    <name type="scientific">Compostibacillus humi</name>
    <dbReference type="NCBI Taxonomy" id="1245525"/>
    <lineage>
        <taxon>Bacteria</taxon>
        <taxon>Bacillati</taxon>
        <taxon>Bacillota</taxon>
        <taxon>Bacilli</taxon>
        <taxon>Bacillales</taxon>
        <taxon>Bacillaceae</taxon>
        <taxon>Compostibacillus</taxon>
    </lineage>
</organism>
<dbReference type="EMBL" id="BMEV01000027">
    <property type="protein sequence ID" value="GFZ75974.1"/>
    <property type="molecule type" value="Genomic_DNA"/>
</dbReference>
<evidence type="ECO:0000313" key="3">
    <source>
        <dbReference type="EMBL" id="GFZ75974.1"/>
    </source>
</evidence>
<dbReference type="InterPro" id="IPR008272">
    <property type="entry name" value="HB-CoA_thioesterase_AS"/>
</dbReference>
<keyword evidence="2" id="KW-0378">Hydrolase</keyword>
<evidence type="ECO:0008006" key="5">
    <source>
        <dbReference type="Google" id="ProtNLM"/>
    </source>
</evidence>